<reference evidence="1 2" key="1">
    <citation type="journal article" date="2018" name="Int. J. Syst. Evol. Microbiol.">
        <title>Flavobacterium chryseum sp. nov. and Flavobacterium psychroterrae sp. nov., novel environmental bacteria isolated from Antarctica.</title>
        <authorList>
            <person name="Kralova S."/>
            <person name="Svec P."/>
            <person name="Busse H.J."/>
            <person name="Stankova E."/>
            <person name="Vaczi P."/>
            <person name="Sedlacek I."/>
        </authorList>
    </citation>
    <scope>NUCLEOTIDE SEQUENCE [LARGE SCALE GENOMIC DNA]</scope>
    <source>
        <strain evidence="1 2">CCM 8827</strain>
    </source>
</reference>
<proteinExistence type="predicted"/>
<gene>
    <name evidence="1" type="ORF">KHA90_22835</name>
</gene>
<protein>
    <submittedName>
        <fullName evidence="1">Uncharacterized protein</fullName>
    </submittedName>
</protein>
<dbReference type="EMBL" id="JAGYVZ010000035">
    <property type="protein sequence ID" value="MBS7233857.1"/>
    <property type="molecule type" value="Genomic_DNA"/>
</dbReference>
<dbReference type="Proteomes" id="UP000722625">
    <property type="component" value="Unassembled WGS sequence"/>
</dbReference>
<accession>A0ABS5PHZ7</accession>
<sequence>MKKVIITTVTFFRKVKTIMRNTFLILITLALIAVLSVNKVTAHEYNTSVSLVLNKSSNVSPAQKEIISLSKNNSSVLNFEQYTETSNEDVVDEDQKCNNTKGFLPLNLLMKQNAIPFAPVSTLQQNQKYLGLYNTIVRVPFYILNHSLLIPFS</sequence>
<comment type="caution">
    <text evidence="1">The sequence shown here is derived from an EMBL/GenBank/DDBJ whole genome shotgun (WGS) entry which is preliminary data.</text>
</comment>
<evidence type="ECO:0000313" key="1">
    <source>
        <dbReference type="EMBL" id="MBS7233857.1"/>
    </source>
</evidence>
<keyword evidence="2" id="KW-1185">Reference proteome</keyword>
<organism evidence="1 2">
    <name type="scientific">Flavobacterium psychroterrae</name>
    <dbReference type="NCBI Taxonomy" id="2133767"/>
    <lineage>
        <taxon>Bacteria</taxon>
        <taxon>Pseudomonadati</taxon>
        <taxon>Bacteroidota</taxon>
        <taxon>Flavobacteriia</taxon>
        <taxon>Flavobacteriales</taxon>
        <taxon>Flavobacteriaceae</taxon>
        <taxon>Flavobacterium</taxon>
    </lineage>
</organism>
<evidence type="ECO:0000313" key="2">
    <source>
        <dbReference type="Proteomes" id="UP000722625"/>
    </source>
</evidence>
<name>A0ABS5PHZ7_9FLAO</name>